<reference evidence="12 13" key="1">
    <citation type="journal article" date="2012" name="J. Bacteriol.">
        <title>Genome Sequence of n-Alkane-Degrading Hydrocarboniphaga effusa Strain AP103T (ATCC BAA-332T).</title>
        <authorList>
            <person name="Chang H.K."/>
            <person name="Zylstra G.J."/>
            <person name="Chae J.C."/>
        </authorList>
    </citation>
    <scope>NUCLEOTIDE SEQUENCE [LARGE SCALE GENOMIC DNA]</scope>
    <source>
        <strain evidence="12 13">AP103</strain>
    </source>
</reference>
<keyword evidence="7 8" id="KW-0998">Cell outer membrane</keyword>
<keyword evidence="2 8" id="KW-0813">Transport</keyword>
<dbReference type="PANTHER" id="PTHR47234:SF2">
    <property type="entry name" value="TONB-DEPENDENT RECEPTOR"/>
    <property type="match status" value="1"/>
</dbReference>
<dbReference type="STRING" id="1172194.WQQ_39450"/>
<dbReference type="Proteomes" id="UP000003704">
    <property type="component" value="Unassembled WGS sequence"/>
</dbReference>
<evidence type="ECO:0008006" key="14">
    <source>
        <dbReference type="Google" id="ProtNLM"/>
    </source>
</evidence>
<evidence type="ECO:0000256" key="5">
    <source>
        <dbReference type="ARBA" id="ARBA00023077"/>
    </source>
</evidence>
<evidence type="ECO:0000259" key="11">
    <source>
        <dbReference type="Pfam" id="PF07715"/>
    </source>
</evidence>
<dbReference type="InterPro" id="IPR036942">
    <property type="entry name" value="Beta-barrel_TonB_sf"/>
</dbReference>
<evidence type="ECO:0000256" key="1">
    <source>
        <dbReference type="ARBA" id="ARBA00004571"/>
    </source>
</evidence>
<sequence length="1039" mass="112366">MFIPKKTSVSDRSELGGRSWKVAAGSAKHLLGALVITGAAHAQEAPVAESATEVAQTEVAQAPAPAAADTSVQVEEIIVTGSSIRREDDAALPVTVVSKEEMDLRDAGSPVDLLTSLPAVANVPLNESTQGGAGARGDIAAVALRGLGSGSTLVLLNGRRMAAHGISTNENGVPAMSVNANVMPARGLERVDVLRDGASSIYGSDAVAGVINFIADRKFVGNEIEAQVGITEIGSGDERRITATHGGFYFDDKLHWISTLDWFDRDETESGDIMGDSDKSSRARPGFINANGSGPFFDRNASGAYPSFRYAGANGTQYLVPNEAGGASLTNVTPSRTGVQRDYYYDMNTGYALPQSSRINWFNQVDYQVNDKLTLFGEALLYSASSRMVRPPVAYTSSTDKPIVVAAGNKFNPFGQDVTILSHRFVDAGNEKVDIDTTAYRFVLGGRGNITDKWNWEAAGMYSRSGTEDVSLNAIRESDLQRAVAEERYNPFGYEFSNVNGVITPTTRYINPQSEIDTFTEHFIQKGRNILASVDARVTGEVVDLWAGPVMLAVGGEHRWDDYELTRPQYHGLNGEGNDLGLSPTDNDFVQASPVGDIIGDRTVAAAFAETIIPLAAPFNEIPLLHSLSLGASVRYERYSDFGSTTNPKFTLDWRPIKPIMIRGSYNEGFRAPNLAMTNYPSRATVGSYDDPYRRPLGGTQDLQFQRLTTINGNSDLDPETSKGKTLGVVVDVPFVDGLRFSVDYFNIKQKGLIAGPDASQLRNNDRDLLLAAMNAQLAAGVPIDQIDLGSGTANYAGNPYIVRDALTAEDRTAFATYNAANPDNRLAPVGVLRNTLTPFSNLNSSEITGYDFNITYNLPAYEWGKVNVSTDWTYLSRFRRVGGLTGASSTQLGLDGNSRVRGSFNMVWASNEGQWSAGWSAYYIGAYADSQASISDATYLGLFRDADGGWSGEPSYVKTVDGVHYWKIDDSITYNAFLSKGFTSESNQFIDGLNVRLGVRNLTDEKPPLSTHVAGYDASVYNSVAVGRVWTLRLSKSF</sequence>
<evidence type="ECO:0000256" key="3">
    <source>
        <dbReference type="ARBA" id="ARBA00022452"/>
    </source>
</evidence>
<evidence type="ECO:0000256" key="4">
    <source>
        <dbReference type="ARBA" id="ARBA00022692"/>
    </source>
</evidence>
<dbReference type="Pfam" id="PF00593">
    <property type="entry name" value="TonB_dep_Rec_b-barrel"/>
    <property type="match status" value="1"/>
</dbReference>
<evidence type="ECO:0000259" key="10">
    <source>
        <dbReference type="Pfam" id="PF00593"/>
    </source>
</evidence>
<organism evidence="12 13">
    <name type="scientific">Hydrocarboniphaga effusa AP103</name>
    <dbReference type="NCBI Taxonomy" id="1172194"/>
    <lineage>
        <taxon>Bacteria</taxon>
        <taxon>Pseudomonadati</taxon>
        <taxon>Pseudomonadota</taxon>
        <taxon>Gammaproteobacteria</taxon>
        <taxon>Nevskiales</taxon>
        <taxon>Nevskiaceae</taxon>
        <taxon>Hydrocarboniphaga</taxon>
    </lineage>
</organism>
<dbReference type="InterPro" id="IPR037066">
    <property type="entry name" value="Plug_dom_sf"/>
</dbReference>
<comment type="similarity">
    <text evidence="8 9">Belongs to the TonB-dependent receptor family.</text>
</comment>
<evidence type="ECO:0000313" key="12">
    <source>
        <dbReference type="EMBL" id="EIT68750.1"/>
    </source>
</evidence>
<dbReference type="InterPro" id="IPR000531">
    <property type="entry name" value="Beta-barrel_TonB"/>
</dbReference>
<dbReference type="InterPro" id="IPR039426">
    <property type="entry name" value="TonB-dep_rcpt-like"/>
</dbReference>
<evidence type="ECO:0000256" key="8">
    <source>
        <dbReference type="PROSITE-ProRule" id="PRU01360"/>
    </source>
</evidence>
<evidence type="ECO:0000256" key="6">
    <source>
        <dbReference type="ARBA" id="ARBA00023136"/>
    </source>
</evidence>
<gene>
    <name evidence="12" type="ORF">WQQ_39450</name>
</gene>
<evidence type="ECO:0000256" key="2">
    <source>
        <dbReference type="ARBA" id="ARBA00022448"/>
    </source>
</evidence>
<feature type="domain" description="TonB-dependent receptor plug" evidence="11">
    <location>
        <begin position="88"/>
        <end position="210"/>
    </location>
</feature>
<dbReference type="InterPro" id="IPR012910">
    <property type="entry name" value="Plug_dom"/>
</dbReference>
<dbReference type="PROSITE" id="PS52016">
    <property type="entry name" value="TONB_DEPENDENT_REC_3"/>
    <property type="match status" value="1"/>
</dbReference>
<comment type="subcellular location">
    <subcellularLocation>
        <location evidence="1 8">Cell outer membrane</location>
        <topology evidence="1 8">Multi-pass membrane protein</topology>
    </subcellularLocation>
</comment>
<keyword evidence="3 8" id="KW-1134">Transmembrane beta strand</keyword>
<evidence type="ECO:0000256" key="9">
    <source>
        <dbReference type="RuleBase" id="RU003357"/>
    </source>
</evidence>
<dbReference type="Pfam" id="PF07715">
    <property type="entry name" value="Plug"/>
    <property type="match status" value="1"/>
</dbReference>
<dbReference type="Gene3D" id="2.40.170.20">
    <property type="entry name" value="TonB-dependent receptor, beta-barrel domain"/>
    <property type="match status" value="1"/>
</dbReference>
<evidence type="ECO:0000313" key="13">
    <source>
        <dbReference type="Proteomes" id="UP000003704"/>
    </source>
</evidence>
<dbReference type="PANTHER" id="PTHR47234">
    <property type="match status" value="1"/>
</dbReference>
<name>I8T485_9GAMM</name>
<comment type="caution">
    <text evidence="12">The sequence shown here is derived from an EMBL/GenBank/DDBJ whole genome shotgun (WGS) entry which is preliminary data.</text>
</comment>
<dbReference type="SUPFAM" id="SSF56935">
    <property type="entry name" value="Porins"/>
    <property type="match status" value="1"/>
</dbReference>
<dbReference type="AlphaFoldDB" id="I8T485"/>
<keyword evidence="5 9" id="KW-0798">TonB box</keyword>
<feature type="domain" description="TonB-dependent receptor-like beta-barrel" evidence="10">
    <location>
        <begin position="441"/>
        <end position="1003"/>
    </location>
</feature>
<keyword evidence="13" id="KW-1185">Reference proteome</keyword>
<accession>I8T485</accession>
<dbReference type="Gene3D" id="2.170.130.10">
    <property type="entry name" value="TonB-dependent receptor, plug domain"/>
    <property type="match status" value="1"/>
</dbReference>
<dbReference type="PATRIC" id="fig|1172194.4.peg.3828"/>
<proteinExistence type="inferred from homology"/>
<keyword evidence="6 8" id="KW-0472">Membrane</keyword>
<keyword evidence="4 8" id="KW-0812">Transmembrane</keyword>
<evidence type="ECO:0000256" key="7">
    <source>
        <dbReference type="ARBA" id="ARBA00023237"/>
    </source>
</evidence>
<dbReference type="GO" id="GO:0009279">
    <property type="term" value="C:cell outer membrane"/>
    <property type="evidence" value="ECO:0007669"/>
    <property type="project" value="UniProtKB-SubCell"/>
</dbReference>
<protein>
    <recommendedName>
        <fullName evidence="14">TonB-dependent receptor</fullName>
    </recommendedName>
</protein>
<dbReference type="EMBL" id="AKGD01000003">
    <property type="protein sequence ID" value="EIT68750.1"/>
    <property type="molecule type" value="Genomic_DNA"/>
</dbReference>